<dbReference type="InterPro" id="IPR045155">
    <property type="entry name" value="Beta-lactam_cat"/>
</dbReference>
<dbReference type="SUPFAM" id="SSF56601">
    <property type="entry name" value="beta-lactamase/transpeptidase-like"/>
    <property type="match status" value="1"/>
</dbReference>
<accession>A0A2R4M0K0</accession>
<evidence type="ECO:0000313" key="5">
    <source>
        <dbReference type="EMBL" id="AVW90724.1"/>
    </source>
</evidence>
<proteinExistence type="inferred from homology"/>
<evidence type="ECO:0000256" key="3">
    <source>
        <dbReference type="ARBA" id="ARBA00012865"/>
    </source>
</evidence>
<dbReference type="GO" id="GO:0030655">
    <property type="term" value="P:beta-lactam antibiotic catabolic process"/>
    <property type="evidence" value="ECO:0007669"/>
    <property type="project" value="InterPro"/>
</dbReference>
<sequence length="311" mass="34774">MFLTQTQEWTRRGAALMAEMQAHFDHRGLRADAMGLVVFERGASGQAEGFAWRGDWPCYPCSLVKVFHLVHGLSMVERAQIAMHADLDRALRDMILWSSNTATNYVIDLVTGTTGDTLLSGQAFDEWRTARERLNGFFTDLGWAEFAGCNLSQKLMDDTRYGREAQYAGADGAYLNVLTPLSVARLMWELFEGDVPLSGPYLERARGELSRVSTHPEAKNSAYQLTEFLGGGLPDGTELWSKAGHNLWTGALESSYFKHDMLRWVRPDGRPIYVVLMTKGQALAETDPQVFPDIGQLLYARLNMAEPVEAL</sequence>
<dbReference type="PANTHER" id="PTHR35333">
    <property type="entry name" value="BETA-LACTAMASE"/>
    <property type="match status" value="1"/>
</dbReference>
<dbReference type="Gene3D" id="3.40.710.10">
    <property type="entry name" value="DD-peptidase/beta-lactamase superfamily"/>
    <property type="match status" value="1"/>
</dbReference>
<evidence type="ECO:0000256" key="1">
    <source>
        <dbReference type="ARBA" id="ARBA00001526"/>
    </source>
</evidence>
<dbReference type="KEGG" id="cbak:DA792_06150"/>
<evidence type="ECO:0000259" key="4">
    <source>
        <dbReference type="Pfam" id="PF13354"/>
    </source>
</evidence>
<name>A0A2R4M0K0_9RHOB</name>
<dbReference type="RefSeq" id="WP_107719040.1">
    <property type="nucleotide sequence ID" value="NZ_CP028475.1"/>
</dbReference>
<dbReference type="Pfam" id="PF13354">
    <property type="entry name" value="Beta-lactamase2"/>
    <property type="match status" value="1"/>
</dbReference>
<organism evidence="5 6">
    <name type="scientific">Celeribacter baekdonensis</name>
    <dbReference type="NCBI Taxonomy" id="875171"/>
    <lineage>
        <taxon>Bacteria</taxon>
        <taxon>Pseudomonadati</taxon>
        <taxon>Pseudomonadota</taxon>
        <taxon>Alphaproteobacteria</taxon>
        <taxon>Rhodobacterales</taxon>
        <taxon>Roseobacteraceae</taxon>
        <taxon>Celeribacter</taxon>
    </lineage>
</organism>
<dbReference type="EC" id="3.5.2.6" evidence="3"/>
<gene>
    <name evidence="5" type="ORF">DA792_06150</name>
</gene>
<dbReference type="GO" id="GO:0046677">
    <property type="term" value="P:response to antibiotic"/>
    <property type="evidence" value="ECO:0007669"/>
    <property type="project" value="InterPro"/>
</dbReference>
<feature type="domain" description="Beta-lactamase class A catalytic" evidence="4">
    <location>
        <begin position="87"/>
        <end position="278"/>
    </location>
</feature>
<comment type="catalytic activity">
    <reaction evidence="1">
        <text>a beta-lactam + H2O = a substituted beta-amino acid</text>
        <dbReference type="Rhea" id="RHEA:20401"/>
        <dbReference type="ChEBI" id="CHEBI:15377"/>
        <dbReference type="ChEBI" id="CHEBI:35627"/>
        <dbReference type="ChEBI" id="CHEBI:140347"/>
        <dbReference type="EC" id="3.5.2.6"/>
    </reaction>
</comment>
<dbReference type="OrthoDB" id="7510992at2"/>
<dbReference type="AlphaFoldDB" id="A0A2R4M0K0"/>
<protein>
    <recommendedName>
        <fullName evidence="3">beta-lactamase</fullName>
        <ecNumber evidence="3">3.5.2.6</ecNumber>
    </recommendedName>
</protein>
<dbReference type="InterPro" id="IPR012338">
    <property type="entry name" value="Beta-lactam/transpept-like"/>
</dbReference>
<comment type="similarity">
    <text evidence="2">Belongs to the class-A beta-lactamase family.</text>
</comment>
<reference evidence="5 6" key="1">
    <citation type="submission" date="2018-03" db="EMBL/GenBank/DDBJ databases">
        <title>The Complete Genome of Celeribacter baekdonensis strain LH4, a Thiosulfate-Oxidizing Alphaproteobacterium Isolated from Gulf of Mexico Continental Slope Sediments.</title>
        <authorList>
            <person name="Flood B.E."/>
            <person name="Bailey J.V."/>
            <person name="Leprich D."/>
        </authorList>
    </citation>
    <scope>NUCLEOTIDE SEQUENCE [LARGE SCALE GENOMIC DNA]</scope>
    <source>
        <strain evidence="5 6">LH4</strain>
    </source>
</reference>
<evidence type="ECO:0000313" key="6">
    <source>
        <dbReference type="Proteomes" id="UP000241447"/>
    </source>
</evidence>
<evidence type="ECO:0000256" key="2">
    <source>
        <dbReference type="ARBA" id="ARBA00009009"/>
    </source>
</evidence>
<dbReference type="InterPro" id="IPR000871">
    <property type="entry name" value="Beta-lactam_class-A"/>
</dbReference>
<dbReference type="GO" id="GO:0008800">
    <property type="term" value="F:beta-lactamase activity"/>
    <property type="evidence" value="ECO:0007669"/>
    <property type="project" value="UniProtKB-EC"/>
</dbReference>
<dbReference type="EMBL" id="CP028475">
    <property type="protein sequence ID" value="AVW90724.1"/>
    <property type="molecule type" value="Genomic_DNA"/>
</dbReference>
<dbReference type="Proteomes" id="UP000241447">
    <property type="component" value="Chromosome"/>
</dbReference>
<dbReference type="PANTHER" id="PTHR35333:SF3">
    <property type="entry name" value="BETA-LACTAMASE-TYPE TRANSPEPTIDASE FOLD CONTAINING PROTEIN"/>
    <property type="match status" value="1"/>
</dbReference>